<evidence type="ECO:0000256" key="5">
    <source>
        <dbReference type="PIRSR" id="PIRSR000137-2"/>
    </source>
</evidence>
<accession>A0A975FLA4</accession>
<keyword evidence="3 6" id="KW-0285">Flavoprotein</keyword>
<dbReference type="EMBL" id="CP071696">
    <property type="protein sequence ID" value="QTX03827.1"/>
    <property type="molecule type" value="Genomic_DNA"/>
</dbReference>
<evidence type="ECO:0000256" key="1">
    <source>
        <dbReference type="ARBA" id="ARBA00001974"/>
    </source>
</evidence>
<keyword evidence="4 5" id="KW-0274">FAD</keyword>
<organism evidence="8 9">
    <name type="scientific">Agromyces archimandritae</name>
    <dbReference type="NCBI Taxonomy" id="2781962"/>
    <lineage>
        <taxon>Bacteria</taxon>
        <taxon>Bacillati</taxon>
        <taxon>Actinomycetota</taxon>
        <taxon>Actinomycetes</taxon>
        <taxon>Micrococcales</taxon>
        <taxon>Microbacteriaceae</taxon>
        <taxon>Agromyces</taxon>
    </lineage>
</organism>
<feature type="binding site" evidence="5">
    <location>
        <position position="224"/>
    </location>
    <ligand>
        <name>FAD</name>
        <dbReference type="ChEBI" id="CHEBI:57692"/>
    </ligand>
</feature>
<evidence type="ECO:0000256" key="3">
    <source>
        <dbReference type="ARBA" id="ARBA00022630"/>
    </source>
</evidence>
<dbReference type="SUPFAM" id="SSF51905">
    <property type="entry name" value="FAD/NAD(P)-binding domain"/>
    <property type="match status" value="1"/>
</dbReference>
<dbReference type="Pfam" id="PF05199">
    <property type="entry name" value="GMC_oxred_C"/>
    <property type="match status" value="1"/>
</dbReference>
<dbReference type="InterPro" id="IPR000172">
    <property type="entry name" value="GMC_OxRdtase_N"/>
</dbReference>
<gene>
    <name evidence="8" type="ORF">G127AT_10905</name>
</gene>
<dbReference type="PROSITE" id="PS00623">
    <property type="entry name" value="GMC_OXRED_1"/>
    <property type="match status" value="1"/>
</dbReference>
<evidence type="ECO:0000256" key="2">
    <source>
        <dbReference type="ARBA" id="ARBA00010790"/>
    </source>
</evidence>
<dbReference type="RefSeq" id="WP_210896809.1">
    <property type="nucleotide sequence ID" value="NZ_CP071696.1"/>
</dbReference>
<dbReference type="SUPFAM" id="SSF54373">
    <property type="entry name" value="FAD-linked reductases, C-terminal domain"/>
    <property type="match status" value="1"/>
</dbReference>
<dbReference type="Gene3D" id="3.50.50.60">
    <property type="entry name" value="FAD/NAD(P)-binding domain"/>
    <property type="match status" value="1"/>
</dbReference>
<feature type="binding site" evidence="5">
    <location>
        <position position="85"/>
    </location>
    <ligand>
        <name>FAD</name>
        <dbReference type="ChEBI" id="CHEBI:57692"/>
    </ligand>
</feature>
<dbReference type="PANTHER" id="PTHR11552">
    <property type="entry name" value="GLUCOSE-METHANOL-CHOLINE GMC OXIDOREDUCTASE"/>
    <property type="match status" value="1"/>
</dbReference>
<dbReference type="GO" id="GO:0016614">
    <property type="term" value="F:oxidoreductase activity, acting on CH-OH group of donors"/>
    <property type="evidence" value="ECO:0007669"/>
    <property type="project" value="InterPro"/>
</dbReference>
<sequence length="543" mass="56503">MTRYDVVVVGAGASGAPLAARLSEDPDRSVLLLEAGADAAARRDYPRELLDASVMSAAMPGHPANWGFTAELAPGLPYTVARGRVLGGSTALNGGYFIRARDTDLARWAAAGNPAWAPERVLPVFRALERDLDYGETGIHGGSGPMPVRRELARPARLTTLFDAAARELGFADDPDKNDPSTLEGIGPLPVNIVDGVRINTGLGYVDAVRATRPNLTVQGGTLVHRVRIAGGRAIGVVAETDGRLEEIDAGEVVLAGGAIKSAHLLMLSGVGPAGQLGGVGVPVVMDAPVGAAFSDHPDITLNFRPAGRLDAARPAQLFESVLHLTASGSPTPGDLEIMPMLRPLGRAMAAGGGIAGALSRPLETLKGLRGVSKKRLAQQAIHADDLSLIVAVQQAVGRGVLELVSSDPHAMPAIAYRYLEEERDRTRMREALRTGARLLAADAFAEHVARLTELDEATLGDDAALDAWARGHLGTAIHMCGTAPMGPSGDPAAVVDQFGRVHGVTGLRVADTSILPDTPSRGPAATAVMIGEFIAAAMRRGD</sequence>
<dbReference type="KEGG" id="aarc:G127AT_10905"/>
<name>A0A975FLA4_9MICO</name>
<dbReference type="InterPro" id="IPR036188">
    <property type="entry name" value="FAD/NAD-bd_sf"/>
</dbReference>
<dbReference type="Proteomes" id="UP000671914">
    <property type="component" value="Chromosome"/>
</dbReference>
<dbReference type="InterPro" id="IPR007867">
    <property type="entry name" value="GMC_OxRtase_C"/>
</dbReference>
<dbReference type="Gene3D" id="3.30.410.40">
    <property type="match status" value="1"/>
</dbReference>
<reference evidence="8" key="1">
    <citation type="submission" date="2021-03" db="EMBL/GenBank/DDBJ databases">
        <title>Agromyces archimandritus sp. nov., isolated from the cockroach Archimandrita tessellata.</title>
        <authorList>
            <person name="Guzman J."/>
            <person name="Ortuzar M."/>
            <person name="Poehlein A."/>
            <person name="Daniel R."/>
            <person name="Trujillo M."/>
            <person name="Vilcinskas A."/>
        </authorList>
    </citation>
    <scope>NUCLEOTIDE SEQUENCE</scope>
    <source>
        <strain evidence="8">G127AT</strain>
    </source>
</reference>
<comment type="cofactor">
    <cofactor evidence="1 5">
        <name>FAD</name>
        <dbReference type="ChEBI" id="CHEBI:57692"/>
    </cofactor>
</comment>
<protein>
    <submittedName>
        <fullName evidence="8">GMC family oxidoreductase N-terminal domain-containing protein</fullName>
    </submittedName>
</protein>
<evidence type="ECO:0000313" key="8">
    <source>
        <dbReference type="EMBL" id="QTX03827.1"/>
    </source>
</evidence>
<evidence type="ECO:0000259" key="7">
    <source>
        <dbReference type="PROSITE" id="PS00623"/>
    </source>
</evidence>
<dbReference type="Pfam" id="PF00732">
    <property type="entry name" value="GMC_oxred_N"/>
    <property type="match status" value="1"/>
</dbReference>
<dbReference type="GO" id="GO:0050660">
    <property type="term" value="F:flavin adenine dinucleotide binding"/>
    <property type="evidence" value="ECO:0007669"/>
    <property type="project" value="InterPro"/>
</dbReference>
<dbReference type="PIRSF" id="PIRSF000137">
    <property type="entry name" value="Alcohol_oxidase"/>
    <property type="match status" value="1"/>
</dbReference>
<dbReference type="InterPro" id="IPR012132">
    <property type="entry name" value="GMC_OxRdtase"/>
</dbReference>
<dbReference type="PANTHER" id="PTHR11552:SF147">
    <property type="entry name" value="CHOLINE DEHYDROGENASE, MITOCHONDRIAL"/>
    <property type="match status" value="1"/>
</dbReference>
<comment type="similarity">
    <text evidence="2 6">Belongs to the GMC oxidoreductase family.</text>
</comment>
<feature type="domain" description="Glucose-methanol-choline oxidoreductase N-terminal" evidence="7">
    <location>
        <begin position="83"/>
        <end position="106"/>
    </location>
</feature>
<evidence type="ECO:0000256" key="6">
    <source>
        <dbReference type="RuleBase" id="RU003968"/>
    </source>
</evidence>
<evidence type="ECO:0000256" key="4">
    <source>
        <dbReference type="ARBA" id="ARBA00022827"/>
    </source>
</evidence>
<proteinExistence type="inferred from homology"/>
<keyword evidence="9" id="KW-1185">Reference proteome</keyword>
<dbReference type="AlphaFoldDB" id="A0A975FLA4"/>
<evidence type="ECO:0000313" key="9">
    <source>
        <dbReference type="Proteomes" id="UP000671914"/>
    </source>
</evidence>